<comment type="caution">
    <text evidence="1">The sequence shown here is derived from an EMBL/GenBank/DDBJ whole genome shotgun (WGS) entry which is preliminary data.</text>
</comment>
<keyword evidence="2" id="KW-1185">Reference proteome</keyword>
<proteinExistence type="predicted"/>
<feature type="non-terminal residue" evidence="1">
    <location>
        <position position="1"/>
    </location>
</feature>
<reference evidence="1 2" key="1">
    <citation type="journal article" date="2018" name="Sci. Rep.">
        <title>Genomic signatures of local adaptation to the degree of environmental predictability in rotifers.</title>
        <authorList>
            <person name="Franch-Gras L."/>
            <person name="Hahn C."/>
            <person name="Garcia-Roger E.M."/>
            <person name="Carmona M.J."/>
            <person name="Serra M."/>
            <person name="Gomez A."/>
        </authorList>
    </citation>
    <scope>NUCLEOTIDE SEQUENCE [LARGE SCALE GENOMIC DNA]</scope>
    <source>
        <strain evidence="1">HYR1</strain>
    </source>
</reference>
<name>A0A3M7P7K9_BRAPC</name>
<protein>
    <submittedName>
        <fullName evidence="1">Uncharacterized protein</fullName>
    </submittedName>
</protein>
<evidence type="ECO:0000313" key="2">
    <source>
        <dbReference type="Proteomes" id="UP000276133"/>
    </source>
</evidence>
<accession>A0A3M7P7K9</accession>
<sequence length="96" mass="11606">LNIYQLNKFLYQNQNWFGIWNKNLKNLVYIYFGVFDKYKSIKIHVLMGTDQNPCNCLLQWLKKCESKDLNSTCDYKMLENNCKNLQMNSFKSKELF</sequence>
<dbReference type="Proteomes" id="UP000276133">
    <property type="component" value="Unassembled WGS sequence"/>
</dbReference>
<gene>
    <name evidence="1" type="ORF">BpHYR1_007400</name>
</gene>
<dbReference type="EMBL" id="REGN01012644">
    <property type="protein sequence ID" value="RMZ95032.1"/>
    <property type="molecule type" value="Genomic_DNA"/>
</dbReference>
<organism evidence="1 2">
    <name type="scientific">Brachionus plicatilis</name>
    <name type="common">Marine rotifer</name>
    <name type="synonym">Brachionus muelleri</name>
    <dbReference type="NCBI Taxonomy" id="10195"/>
    <lineage>
        <taxon>Eukaryota</taxon>
        <taxon>Metazoa</taxon>
        <taxon>Spiralia</taxon>
        <taxon>Gnathifera</taxon>
        <taxon>Rotifera</taxon>
        <taxon>Eurotatoria</taxon>
        <taxon>Monogononta</taxon>
        <taxon>Pseudotrocha</taxon>
        <taxon>Ploima</taxon>
        <taxon>Brachionidae</taxon>
        <taxon>Brachionus</taxon>
    </lineage>
</organism>
<dbReference type="AlphaFoldDB" id="A0A3M7P7K9"/>
<evidence type="ECO:0000313" key="1">
    <source>
        <dbReference type="EMBL" id="RMZ95032.1"/>
    </source>
</evidence>